<dbReference type="PANTHER" id="PTHR36984">
    <property type="entry name" value="CRISPR-ASSOCIATED ENDORIBONUCLEASE CAS6 1"/>
    <property type="match status" value="1"/>
</dbReference>
<dbReference type="InterPro" id="IPR045747">
    <property type="entry name" value="CRISPR-assoc_prot_Cas6_N_sf"/>
</dbReference>
<proteinExistence type="predicted"/>
<dbReference type="InterPro" id="IPR010156">
    <property type="entry name" value="CRISPR-assoc_prot_Cas6"/>
</dbReference>
<evidence type="ECO:0000259" key="2">
    <source>
        <dbReference type="Pfam" id="PF01881"/>
    </source>
</evidence>
<accession>A0A151B2G6</accession>
<dbReference type="Pfam" id="PF01881">
    <property type="entry name" value="Cas_Cas6_C"/>
    <property type="match status" value="1"/>
</dbReference>
<dbReference type="GO" id="GO:0051607">
    <property type="term" value="P:defense response to virus"/>
    <property type="evidence" value="ECO:0007669"/>
    <property type="project" value="UniProtKB-KW"/>
</dbReference>
<dbReference type="PATRIC" id="fig|1121338.3.peg.2068"/>
<keyword evidence="1" id="KW-0051">Antiviral defense</keyword>
<dbReference type="Gene3D" id="3.30.70.1890">
    <property type="match status" value="1"/>
</dbReference>
<dbReference type="PANTHER" id="PTHR36984:SF3">
    <property type="entry name" value="CRISPR-ASSOCIATED ENDORIBONUCLEASE CAS6"/>
    <property type="match status" value="1"/>
</dbReference>
<evidence type="ECO:0000313" key="3">
    <source>
        <dbReference type="EMBL" id="KYH34088.1"/>
    </source>
</evidence>
<dbReference type="STRING" id="1121338.CLTEP_19880"/>
<sequence length="245" mass="28844">MRLSCEYKTDKFPIAYQMMIVSLIKEALNKTDKEYFLKLYTYENGKANKKTKNFCFSVFLKDFKKEGEVFTINDKVIINISSPDYEFMIKLYNGLLKIKTFEYKEEFSINKVRINLQKEKEINSSTILFNTLSPICIKNKNNEMLEIDHEDYEKELNYIANKTLESFRGYGLKENLKFKAVNMKKRVVKEQIRNFKEKTGKPFYYVNSYVGVFQLQGDVNDIKDIYSLGLGFKRSQGFGMIEVVG</sequence>
<dbReference type="InterPro" id="IPR049435">
    <property type="entry name" value="Cas_Cas6_C"/>
</dbReference>
<keyword evidence="4" id="KW-1185">Reference proteome</keyword>
<reference evidence="3 4" key="1">
    <citation type="submission" date="2016-02" db="EMBL/GenBank/DDBJ databases">
        <title>Genome sequence of Clostridium tepidiprofundi DSM 19306.</title>
        <authorList>
            <person name="Poehlein A."/>
            <person name="Daniel R."/>
        </authorList>
    </citation>
    <scope>NUCLEOTIDE SEQUENCE [LARGE SCALE GENOMIC DNA]</scope>
    <source>
        <strain evidence="3 4">DSM 19306</strain>
    </source>
</reference>
<feature type="domain" description="CRISPR associated protein Cas6 C-terminal" evidence="2">
    <location>
        <begin position="118"/>
        <end position="243"/>
    </location>
</feature>
<dbReference type="AlphaFoldDB" id="A0A151B2G6"/>
<dbReference type="CDD" id="cd21140">
    <property type="entry name" value="Cas6_I-like"/>
    <property type="match status" value="1"/>
</dbReference>
<dbReference type="GO" id="GO:0016788">
    <property type="term" value="F:hydrolase activity, acting on ester bonds"/>
    <property type="evidence" value="ECO:0007669"/>
    <property type="project" value="InterPro"/>
</dbReference>
<evidence type="ECO:0000313" key="4">
    <source>
        <dbReference type="Proteomes" id="UP000075531"/>
    </source>
</evidence>
<gene>
    <name evidence="3" type="ORF">CLTEP_19880</name>
</gene>
<organism evidence="3 4">
    <name type="scientific">Clostridium tepidiprofundi DSM 19306</name>
    <dbReference type="NCBI Taxonomy" id="1121338"/>
    <lineage>
        <taxon>Bacteria</taxon>
        <taxon>Bacillati</taxon>
        <taxon>Bacillota</taxon>
        <taxon>Clostridia</taxon>
        <taxon>Eubacteriales</taxon>
        <taxon>Clostridiaceae</taxon>
        <taxon>Clostridium</taxon>
    </lineage>
</organism>
<dbReference type="NCBIfam" id="TIGR01877">
    <property type="entry name" value="cas_cas6"/>
    <property type="match status" value="1"/>
</dbReference>
<protein>
    <submittedName>
        <fullName evidence="3">CRISPR associated protein Cas6</fullName>
    </submittedName>
</protein>
<name>A0A151B2G6_9CLOT</name>
<dbReference type="EMBL" id="LTBA01000026">
    <property type="protein sequence ID" value="KYH34088.1"/>
    <property type="molecule type" value="Genomic_DNA"/>
</dbReference>
<dbReference type="Gene3D" id="3.30.70.1900">
    <property type="match status" value="1"/>
</dbReference>
<dbReference type="Proteomes" id="UP000075531">
    <property type="component" value="Unassembled WGS sequence"/>
</dbReference>
<comment type="caution">
    <text evidence="3">The sequence shown here is derived from an EMBL/GenBank/DDBJ whole genome shotgun (WGS) entry which is preliminary data.</text>
</comment>
<evidence type="ECO:0000256" key="1">
    <source>
        <dbReference type="ARBA" id="ARBA00023118"/>
    </source>
</evidence>